<evidence type="ECO:0000256" key="3">
    <source>
        <dbReference type="ARBA" id="ARBA00022448"/>
    </source>
</evidence>
<name>A0A1E4TXN1_PACTA</name>
<gene>
    <name evidence="20" type="ORF">PACTADRAFT_49822</name>
</gene>
<dbReference type="Gene3D" id="1.50.40.10">
    <property type="entry name" value="Mitochondrial carrier domain"/>
    <property type="match status" value="1"/>
</dbReference>
<comment type="catalytic activity">
    <reaction evidence="14">
        <text>oxaloacetate(in) + sulfate(out) = oxaloacetate(out) + sulfate(in)</text>
        <dbReference type="Rhea" id="RHEA:76351"/>
        <dbReference type="ChEBI" id="CHEBI:16189"/>
        <dbReference type="ChEBI" id="CHEBI:16452"/>
    </reaction>
    <physiologicalReaction direction="left-to-right" evidence="14">
        <dbReference type="Rhea" id="RHEA:76352"/>
    </physiologicalReaction>
    <physiologicalReaction direction="right-to-left" evidence="14">
        <dbReference type="Rhea" id="RHEA:76353"/>
    </physiologicalReaction>
</comment>
<protein>
    <recommendedName>
        <fullName evidence="16">Mitochondrial oxaloacetate transport protein</fullName>
    </recommendedName>
</protein>
<dbReference type="STRING" id="669874.A0A1E4TXN1"/>
<dbReference type="GO" id="GO:0005743">
    <property type="term" value="C:mitochondrial inner membrane"/>
    <property type="evidence" value="ECO:0007669"/>
    <property type="project" value="UniProtKB-SubCell"/>
</dbReference>
<dbReference type="InterPro" id="IPR018108">
    <property type="entry name" value="MCP_transmembrane"/>
</dbReference>
<feature type="repeat" description="Solcar" evidence="17">
    <location>
        <begin position="18"/>
        <end position="111"/>
    </location>
</feature>
<dbReference type="FunFam" id="1.50.40.10:FF:000039">
    <property type="entry name" value="Solute carrier family 25 member 35"/>
    <property type="match status" value="1"/>
</dbReference>
<dbReference type="GO" id="GO:0034658">
    <property type="term" value="F:isopropylmalate transmembrane transporter activity"/>
    <property type="evidence" value="ECO:0007669"/>
    <property type="project" value="EnsemblFungi"/>
</dbReference>
<dbReference type="GO" id="GO:0015116">
    <property type="term" value="F:sulfate transmembrane transporter activity"/>
    <property type="evidence" value="ECO:0007669"/>
    <property type="project" value="EnsemblFungi"/>
</dbReference>
<evidence type="ECO:0000256" key="1">
    <source>
        <dbReference type="ARBA" id="ARBA00004448"/>
    </source>
</evidence>
<comment type="similarity">
    <text evidence="2 18">Belongs to the mitochondrial carrier (TC 2.A.29) family.</text>
</comment>
<evidence type="ECO:0000313" key="20">
    <source>
        <dbReference type="EMBL" id="ODV96484.1"/>
    </source>
</evidence>
<evidence type="ECO:0000256" key="18">
    <source>
        <dbReference type="RuleBase" id="RU000488"/>
    </source>
</evidence>
<dbReference type="Proteomes" id="UP000094236">
    <property type="component" value="Unassembled WGS sequence"/>
</dbReference>
<comment type="catalytic activity">
    <reaction evidence="11">
        <text>thiosulfate(in) + sulfate(out) = thiosulfate(out) + sulfate(in)</text>
        <dbReference type="Rhea" id="RHEA:73215"/>
        <dbReference type="ChEBI" id="CHEBI:16189"/>
        <dbReference type="ChEBI" id="CHEBI:33542"/>
    </reaction>
    <physiologicalReaction direction="left-to-right" evidence="11">
        <dbReference type="Rhea" id="RHEA:73216"/>
    </physiologicalReaction>
    <physiologicalReaction direction="right-to-left" evidence="11">
        <dbReference type="Rhea" id="RHEA:73217"/>
    </physiologicalReaction>
</comment>
<feature type="transmembrane region" description="Helical" evidence="19">
    <location>
        <begin position="132"/>
        <end position="152"/>
    </location>
</feature>
<dbReference type="Pfam" id="PF00153">
    <property type="entry name" value="Mito_carr"/>
    <property type="match status" value="3"/>
</dbReference>
<reference evidence="21" key="1">
    <citation type="submission" date="2016-05" db="EMBL/GenBank/DDBJ databases">
        <title>Comparative genomics of biotechnologically important yeasts.</title>
        <authorList>
            <consortium name="DOE Joint Genome Institute"/>
            <person name="Riley R."/>
            <person name="Haridas S."/>
            <person name="Wolfe K.H."/>
            <person name="Lopes M.R."/>
            <person name="Hittinger C.T."/>
            <person name="Goker M."/>
            <person name="Salamov A."/>
            <person name="Wisecaver J."/>
            <person name="Long T.M."/>
            <person name="Aerts A.L."/>
            <person name="Barry K."/>
            <person name="Choi C."/>
            <person name="Clum A."/>
            <person name="Coughlan A.Y."/>
            <person name="Deshpande S."/>
            <person name="Douglass A.P."/>
            <person name="Hanson S.J."/>
            <person name="Klenk H.-P."/>
            <person name="Labutti K."/>
            <person name="Lapidus A."/>
            <person name="Lindquist E."/>
            <person name="Lipzen A."/>
            <person name="Meier-Kolthoff J.P."/>
            <person name="Ohm R.A."/>
            <person name="Otillar R.P."/>
            <person name="Pangilinan J."/>
            <person name="Peng Y."/>
            <person name="Rokas A."/>
            <person name="Rosa C.A."/>
            <person name="Scheuner C."/>
            <person name="Sibirny A.A."/>
            <person name="Slot J.C."/>
            <person name="Stielow J.B."/>
            <person name="Sun H."/>
            <person name="Kurtzman C.P."/>
            <person name="Blackwell M."/>
            <person name="Grigoriev I.V."/>
            <person name="Jeffries T.W."/>
        </authorList>
    </citation>
    <scope>NUCLEOTIDE SEQUENCE [LARGE SCALE GENOMIC DNA]</scope>
    <source>
        <strain evidence="21">NRRL Y-2460</strain>
    </source>
</reference>
<evidence type="ECO:0000256" key="10">
    <source>
        <dbReference type="ARBA" id="ARBA00050115"/>
    </source>
</evidence>
<accession>A0A1E4TXN1</accession>
<evidence type="ECO:0000256" key="17">
    <source>
        <dbReference type="PROSITE-ProRule" id="PRU00282"/>
    </source>
</evidence>
<comment type="catalytic activity">
    <reaction evidence="10">
        <text>(2R,3S)-3-isopropylmalate(in) + sulfate(out) = (2R,3S)-3-isopropylmalate(out) + sulfate(in)</text>
        <dbReference type="Rhea" id="RHEA:76347"/>
        <dbReference type="ChEBI" id="CHEBI:16189"/>
        <dbReference type="ChEBI" id="CHEBI:35121"/>
    </reaction>
    <physiologicalReaction direction="left-to-right" evidence="10">
        <dbReference type="Rhea" id="RHEA:76348"/>
    </physiologicalReaction>
    <physiologicalReaction direction="right-to-left" evidence="10">
        <dbReference type="Rhea" id="RHEA:76349"/>
    </physiologicalReaction>
</comment>
<evidence type="ECO:0000256" key="14">
    <source>
        <dbReference type="ARBA" id="ARBA00052823"/>
    </source>
</evidence>
<evidence type="ECO:0000256" key="2">
    <source>
        <dbReference type="ARBA" id="ARBA00006375"/>
    </source>
</evidence>
<sequence>MSLENSNVAIEKSVAQDLGVVSSFAAGSLAACAAVTFTNPIELVKTRMQLQGELTKAANVEKIYKNPFQALVVIGRNEGIRGLQNGLGCAYVYQVLLNGSRLGFYEPIRNSMNSFFFPHFEAYKVQNTAINVAAGTAAGVIGAILGSPLYLVKTRMQSFSDKIKIGDQSKYNNAVDGLRQIYAKEGFKGWFRGLDSAILRTGIASAVQLPIYNSSKHFLLSHKYFEGESLSLHLTASTVSGMGVSIVMNPWDVVLTRVYNQTGNLYKGPIDCMYKIIKYEGITALYKGFGAQAMRMAPHTILCLTFMEQTMKLIKYAENKIFI</sequence>
<keyword evidence="8" id="KW-0496">Mitochondrion</keyword>
<keyword evidence="6" id="KW-0999">Mitochondrion inner membrane</keyword>
<dbReference type="EMBL" id="KV454013">
    <property type="protein sequence ID" value="ODV96484.1"/>
    <property type="molecule type" value="Genomic_DNA"/>
</dbReference>
<dbReference type="SUPFAM" id="SSF103506">
    <property type="entry name" value="Mitochondrial carrier"/>
    <property type="match status" value="1"/>
</dbReference>
<comment type="subcellular location">
    <subcellularLocation>
        <location evidence="1">Mitochondrion inner membrane</location>
        <topology evidence="1">Multi-pass membrane protein</topology>
    </subcellularLocation>
</comment>
<keyword evidence="9 17" id="KW-0472">Membrane</keyword>
<keyword evidence="3 18" id="KW-0813">Transport</keyword>
<evidence type="ECO:0000256" key="6">
    <source>
        <dbReference type="ARBA" id="ARBA00022792"/>
    </source>
</evidence>
<evidence type="ECO:0000256" key="7">
    <source>
        <dbReference type="ARBA" id="ARBA00022989"/>
    </source>
</evidence>
<evidence type="ECO:0000313" key="21">
    <source>
        <dbReference type="Proteomes" id="UP000094236"/>
    </source>
</evidence>
<keyword evidence="5" id="KW-0677">Repeat</keyword>
<keyword evidence="7 19" id="KW-1133">Transmembrane helix</keyword>
<dbReference type="GO" id="GO:0015131">
    <property type="term" value="F:oxaloacetate transmembrane transporter activity"/>
    <property type="evidence" value="ECO:0007669"/>
    <property type="project" value="EnsemblFungi"/>
</dbReference>
<evidence type="ECO:0000256" key="15">
    <source>
        <dbReference type="ARBA" id="ARBA00057233"/>
    </source>
</evidence>
<keyword evidence="4 17" id="KW-0812">Transmembrane</keyword>
<evidence type="ECO:0000256" key="9">
    <source>
        <dbReference type="ARBA" id="ARBA00023136"/>
    </source>
</evidence>
<keyword evidence="21" id="KW-1185">Reference proteome</keyword>
<dbReference type="InterPro" id="IPR023395">
    <property type="entry name" value="MCP_dom_sf"/>
</dbReference>
<evidence type="ECO:0000256" key="12">
    <source>
        <dbReference type="ARBA" id="ARBA00050559"/>
    </source>
</evidence>
<dbReference type="PANTHER" id="PTHR45928">
    <property type="entry name" value="RE38146P"/>
    <property type="match status" value="1"/>
</dbReference>
<feature type="repeat" description="Solcar" evidence="17">
    <location>
        <begin position="228"/>
        <end position="313"/>
    </location>
</feature>
<evidence type="ECO:0000256" key="5">
    <source>
        <dbReference type="ARBA" id="ARBA00022737"/>
    </source>
</evidence>
<feature type="repeat" description="Solcar" evidence="17">
    <location>
        <begin position="126"/>
        <end position="218"/>
    </location>
</feature>
<dbReference type="OrthoDB" id="6703404at2759"/>
<evidence type="ECO:0000256" key="11">
    <source>
        <dbReference type="ARBA" id="ARBA00050441"/>
    </source>
</evidence>
<evidence type="ECO:0000256" key="8">
    <source>
        <dbReference type="ARBA" id="ARBA00023128"/>
    </source>
</evidence>
<comment type="catalytic activity">
    <reaction evidence="12">
        <text>malonate(in) + sulfate(out) = malonate(out) + sulfate(in)</text>
        <dbReference type="Rhea" id="RHEA:73195"/>
        <dbReference type="ChEBI" id="CHEBI:15792"/>
        <dbReference type="ChEBI" id="CHEBI:16189"/>
    </reaction>
    <physiologicalReaction direction="left-to-right" evidence="12">
        <dbReference type="Rhea" id="RHEA:73196"/>
    </physiologicalReaction>
    <physiologicalReaction direction="right-to-left" evidence="12">
        <dbReference type="Rhea" id="RHEA:73197"/>
    </physiologicalReaction>
</comment>
<dbReference type="PROSITE" id="PS50920">
    <property type="entry name" value="SOLCAR"/>
    <property type="match status" value="3"/>
</dbReference>
<evidence type="ECO:0000256" key="19">
    <source>
        <dbReference type="SAM" id="Phobius"/>
    </source>
</evidence>
<evidence type="ECO:0000256" key="13">
    <source>
        <dbReference type="ARBA" id="ARBA00051081"/>
    </source>
</evidence>
<dbReference type="AlphaFoldDB" id="A0A1E4TXN1"/>
<evidence type="ECO:0000256" key="4">
    <source>
        <dbReference type="ARBA" id="ARBA00022692"/>
    </source>
</evidence>
<dbReference type="GO" id="GO:1901239">
    <property type="term" value="F:malonate(1-) transmembrane transporter activity"/>
    <property type="evidence" value="ECO:0007669"/>
    <property type="project" value="EnsemblFungi"/>
</dbReference>
<proteinExistence type="inferred from homology"/>
<organism evidence="20 21">
    <name type="scientific">Pachysolen tannophilus NRRL Y-2460</name>
    <dbReference type="NCBI Taxonomy" id="669874"/>
    <lineage>
        <taxon>Eukaryota</taxon>
        <taxon>Fungi</taxon>
        <taxon>Dikarya</taxon>
        <taxon>Ascomycota</taxon>
        <taxon>Saccharomycotina</taxon>
        <taxon>Pichiomycetes</taxon>
        <taxon>Pachysolenaceae</taxon>
        <taxon>Pachysolen</taxon>
    </lineage>
</organism>
<dbReference type="PANTHER" id="PTHR45928:SF1">
    <property type="entry name" value="RE38146P"/>
    <property type="match status" value="1"/>
</dbReference>
<dbReference type="InterPro" id="IPR051508">
    <property type="entry name" value="Mito_Carrier_Antiporter"/>
</dbReference>
<comment type="catalytic activity">
    <reaction evidence="13">
        <text>(2S)-2-isopropylmalate(in) + sulfate(out) = (2S)-2-isopropylmalate(out) + sulfate(in)</text>
        <dbReference type="Rhea" id="RHEA:76343"/>
        <dbReference type="ChEBI" id="CHEBI:1178"/>
        <dbReference type="ChEBI" id="CHEBI:16189"/>
    </reaction>
    <physiologicalReaction direction="left-to-right" evidence="13">
        <dbReference type="Rhea" id="RHEA:76344"/>
    </physiologicalReaction>
    <physiologicalReaction direction="right-to-left" evidence="13">
        <dbReference type="Rhea" id="RHEA:76345"/>
    </physiologicalReaction>
</comment>
<evidence type="ECO:0000256" key="16">
    <source>
        <dbReference type="ARBA" id="ARBA00074147"/>
    </source>
</evidence>
<comment type="function">
    <text evidence="15">Antiporter that exchanges dicarboxylates and sulfur oxoanions across the inner membrane of mitochondria. Exports alpha-isopropylmalate from mitochondrial matrix to the cytosol, where it serves as a precursor for leucine biosynthesis.</text>
</comment>